<comment type="caution">
    <text evidence="1">The sequence shown here is derived from an EMBL/GenBank/DDBJ whole genome shotgun (WGS) entry which is preliminary data.</text>
</comment>
<gene>
    <name evidence="1" type="ORF">E2C01_034552</name>
</gene>
<accession>A0A5B7F8T3</accession>
<protein>
    <submittedName>
        <fullName evidence="1">Uncharacterized protein</fullName>
    </submittedName>
</protein>
<reference evidence="1 2" key="1">
    <citation type="submission" date="2019-05" db="EMBL/GenBank/DDBJ databases">
        <title>Another draft genome of Portunus trituberculatus and its Hox gene families provides insights of decapod evolution.</title>
        <authorList>
            <person name="Jeong J.-H."/>
            <person name="Song I."/>
            <person name="Kim S."/>
            <person name="Choi T."/>
            <person name="Kim D."/>
            <person name="Ryu S."/>
            <person name="Kim W."/>
        </authorList>
    </citation>
    <scope>NUCLEOTIDE SEQUENCE [LARGE SCALE GENOMIC DNA]</scope>
    <source>
        <tissue evidence="1">Muscle</tissue>
    </source>
</reference>
<dbReference type="EMBL" id="VSRR010004878">
    <property type="protein sequence ID" value="MPC40974.1"/>
    <property type="molecule type" value="Genomic_DNA"/>
</dbReference>
<evidence type="ECO:0000313" key="2">
    <source>
        <dbReference type="Proteomes" id="UP000324222"/>
    </source>
</evidence>
<evidence type="ECO:0000313" key="1">
    <source>
        <dbReference type="EMBL" id="MPC40974.1"/>
    </source>
</evidence>
<dbReference type="Proteomes" id="UP000324222">
    <property type="component" value="Unassembled WGS sequence"/>
</dbReference>
<sequence length="77" mass="8526">MRLQIHRGLVEGLRTFQQPVRRLDTHSFQSNGVTTNQFIKGDSYHQPLSQPASQPDTRLARTGGLHDAFNPAAVLGS</sequence>
<name>A0A5B7F8T3_PORTR</name>
<proteinExistence type="predicted"/>
<organism evidence="1 2">
    <name type="scientific">Portunus trituberculatus</name>
    <name type="common">Swimming crab</name>
    <name type="synonym">Neptunus trituberculatus</name>
    <dbReference type="NCBI Taxonomy" id="210409"/>
    <lineage>
        <taxon>Eukaryota</taxon>
        <taxon>Metazoa</taxon>
        <taxon>Ecdysozoa</taxon>
        <taxon>Arthropoda</taxon>
        <taxon>Crustacea</taxon>
        <taxon>Multicrustacea</taxon>
        <taxon>Malacostraca</taxon>
        <taxon>Eumalacostraca</taxon>
        <taxon>Eucarida</taxon>
        <taxon>Decapoda</taxon>
        <taxon>Pleocyemata</taxon>
        <taxon>Brachyura</taxon>
        <taxon>Eubrachyura</taxon>
        <taxon>Portunoidea</taxon>
        <taxon>Portunidae</taxon>
        <taxon>Portuninae</taxon>
        <taxon>Portunus</taxon>
    </lineage>
</organism>
<dbReference type="AlphaFoldDB" id="A0A5B7F8T3"/>
<keyword evidence="2" id="KW-1185">Reference proteome</keyword>